<dbReference type="AlphaFoldDB" id="A0A6J4SMW2"/>
<dbReference type="SUPFAM" id="SSF47203">
    <property type="entry name" value="Acyl-CoA dehydrogenase C-terminal domain-like"/>
    <property type="match status" value="1"/>
</dbReference>
<evidence type="ECO:0000256" key="1">
    <source>
        <dbReference type="ARBA" id="ARBA00022630"/>
    </source>
</evidence>
<dbReference type="InterPro" id="IPR036250">
    <property type="entry name" value="AcylCo_DH-like_C"/>
</dbReference>
<sequence>MVAHTRLDCMIVTAAGMRWGVANATWHAAHRSAFGRRLADQPLMRNVLADLCVEPEAATAFGMRVARAYDESPRDEHARHLRHLATAVGKYWVCKRGPGHAFESLECLGGNGYVEESGMPRLYREMPLASIWEGPGNVMALDVLRALEVSPEVLAAFLDEVDAARGADARLDAFSSALRDEFADVDAIELRARRVVERMALALHGSLLVRHAPADVADAFCASRLAGDAGLQYGTLPPGSDVEAIVARHTPRAS</sequence>
<dbReference type="Gene3D" id="1.20.140.10">
    <property type="entry name" value="Butyryl-CoA Dehydrogenase, subunit A, domain 3"/>
    <property type="match status" value="1"/>
</dbReference>
<dbReference type="PANTHER" id="PTHR42707:SF3">
    <property type="entry name" value="ACYL-COA DEHYDROGENASE AIDB-RELATED"/>
    <property type="match status" value="1"/>
</dbReference>
<dbReference type="InterPro" id="IPR006089">
    <property type="entry name" value="Acyl-CoA_DH_CS"/>
</dbReference>
<dbReference type="InterPro" id="IPR009075">
    <property type="entry name" value="AcylCo_DH/oxidase_C"/>
</dbReference>
<evidence type="ECO:0000259" key="2">
    <source>
        <dbReference type="Pfam" id="PF00441"/>
    </source>
</evidence>
<name>A0A6J4SMW2_9ACTN</name>
<dbReference type="EMBL" id="CADCVQ010000074">
    <property type="protein sequence ID" value="CAA9498153.1"/>
    <property type="molecule type" value="Genomic_DNA"/>
</dbReference>
<accession>A0A6J4SMW2</accession>
<dbReference type="Pfam" id="PF00441">
    <property type="entry name" value="Acyl-CoA_dh_1"/>
    <property type="match status" value="1"/>
</dbReference>
<organism evidence="3">
    <name type="scientific">uncultured Solirubrobacteraceae bacterium</name>
    <dbReference type="NCBI Taxonomy" id="1162706"/>
    <lineage>
        <taxon>Bacteria</taxon>
        <taxon>Bacillati</taxon>
        <taxon>Actinomycetota</taxon>
        <taxon>Thermoleophilia</taxon>
        <taxon>Solirubrobacterales</taxon>
        <taxon>Solirubrobacteraceae</taxon>
        <taxon>environmental samples</taxon>
    </lineage>
</organism>
<feature type="domain" description="Acyl-CoA dehydrogenase/oxidase C-terminal" evidence="2">
    <location>
        <begin position="3"/>
        <end position="147"/>
    </location>
</feature>
<gene>
    <name evidence="3" type="ORF">AVDCRST_MAG67-1680</name>
</gene>
<dbReference type="PANTHER" id="PTHR42707">
    <property type="entry name" value="ACYL-COA DEHYDROGENASE"/>
    <property type="match status" value="1"/>
</dbReference>
<protein>
    <submittedName>
        <fullName evidence="3">Acyl-CoA dehydrogenase</fullName>
    </submittedName>
</protein>
<reference evidence="3" key="1">
    <citation type="submission" date="2020-02" db="EMBL/GenBank/DDBJ databases">
        <authorList>
            <person name="Meier V. D."/>
        </authorList>
    </citation>
    <scope>NUCLEOTIDE SEQUENCE</scope>
    <source>
        <strain evidence="3">AVDCRST_MAG67</strain>
    </source>
</reference>
<evidence type="ECO:0000313" key="3">
    <source>
        <dbReference type="EMBL" id="CAA9498153.1"/>
    </source>
</evidence>
<proteinExistence type="predicted"/>
<dbReference type="InterPro" id="IPR052904">
    <property type="entry name" value="Acyl-CoA_dehydrogenase-like"/>
</dbReference>
<keyword evidence="1" id="KW-0285">Flavoprotein</keyword>
<dbReference type="GO" id="GO:0003995">
    <property type="term" value="F:acyl-CoA dehydrogenase activity"/>
    <property type="evidence" value="ECO:0007669"/>
    <property type="project" value="InterPro"/>
</dbReference>
<dbReference type="PROSITE" id="PS00073">
    <property type="entry name" value="ACYL_COA_DH_2"/>
    <property type="match status" value="1"/>
</dbReference>